<reference evidence="2 3" key="1">
    <citation type="submission" date="2017-08" db="EMBL/GenBank/DDBJ databases">
        <title>Infants hospitalized years apart are colonized by the same room-sourced microbial strains.</title>
        <authorList>
            <person name="Brooks B."/>
            <person name="Olm M.R."/>
            <person name="Firek B.A."/>
            <person name="Baker R."/>
            <person name="Thomas B.C."/>
            <person name="Morowitz M.J."/>
            <person name="Banfield J.F."/>
        </authorList>
    </citation>
    <scope>NUCLEOTIDE SEQUENCE [LARGE SCALE GENOMIC DNA]</scope>
    <source>
        <strain evidence="2">S2_003_000_R2_14</strain>
    </source>
</reference>
<dbReference type="Proteomes" id="UP000249061">
    <property type="component" value="Unassembled WGS sequence"/>
</dbReference>
<gene>
    <name evidence="2" type="ORF">DI536_08180</name>
</gene>
<protein>
    <recommendedName>
        <fullName evidence="1">CHAT domain-containing protein</fullName>
    </recommendedName>
</protein>
<dbReference type="InterPro" id="IPR011990">
    <property type="entry name" value="TPR-like_helical_dom_sf"/>
</dbReference>
<organism evidence="2 3">
    <name type="scientific">Archangium gephyra</name>
    <dbReference type="NCBI Taxonomy" id="48"/>
    <lineage>
        <taxon>Bacteria</taxon>
        <taxon>Pseudomonadati</taxon>
        <taxon>Myxococcota</taxon>
        <taxon>Myxococcia</taxon>
        <taxon>Myxococcales</taxon>
        <taxon>Cystobacterineae</taxon>
        <taxon>Archangiaceae</taxon>
        <taxon>Archangium</taxon>
    </lineage>
</organism>
<evidence type="ECO:0000313" key="3">
    <source>
        <dbReference type="Proteomes" id="UP000249061"/>
    </source>
</evidence>
<dbReference type="Pfam" id="PF12770">
    <property type="entry name" value="CHAT"/>
    <property type="match status" value="1"/>
</dbReference>
<name>A0A2W5TIJ8_9BACT</name>
<dbReference type="EMBL" id="QFQP01000005">
    <property type="protein sequence ID" value="PZR15419.1"/>
    <property type="molecule type" value="Genomic_DNA"/>
</dbReference>
<accession>A0A2W5TIJ8</accession>
<feature type="domain" description="CHAT" evidence="1">
    <location>
        <begin position="640"/>
        <end position="815"/>
    </location>
</feature>
<sequence>MLRGASCGLLLLCAAGCRREAPLLEVQVLGASAVQGVDGGERYWFDAPDAPRLITDATTFSWSPAAEVTSVVDGGVVFSRPADGLYALTLRRDGATRIVQLGFRTSVSKLADSFAARARVNLESTRAALEGVAPEDWPWACLGVARAVPVGERSEAHARCAEGAEARGFFTEAVNRRLAAIYWARRARQYGQVPALISRVQRALEQRPDPLTAARLHYQQGLFFAGSGQLREATAVLQQSALEAETAGVPGEATAARAYLAVVSSEAGRHAEALKLAAEAEKGSTAGLADARGVRSNVTWVRLRAHTRGLAGVDVPSLREELTRQVTEAETAGARLDASNYASNLAWLELFEGRLAASQAALQKARALADGAQTVEAVFLDWLDGRLALASSDGAAAVRAFQRMTGDPLDAERVPESSWRAQLGLAEAWLLQGNAVEATRALAEARRSLSSQARGFGDPRERVSFLQDRRTAIADAVRAFVKAGKCDLAWRLADDAQASLARSFEADRRVRLAQLPPKAREAFEAAEERWSNEREALLADVAPSLASVKELEAWKERRAARYAALSDEATRLAASLDAQAPLPTRPAFEPSSLARDEALLEFFDDLAFFVRGGGPVTCGRDAGQLTKSPLRSLVVVDPAGRLSASSLRALLEHASVTFVPSAAWLTQPWAPVQGAPLVIGDPRRDLPAARDEARALSKQLNGELLEGDAATLDAITARWSSRPLLHFAGHGRVSAGAPWEARLDLAKGQSLDFELLLARRPSPGLVVLSGCETGRPLDGIGLAEGFLAAGARHVLATTVEVKDEDARRFVERFYRLGGLEAPTEAFRLAVKEADAAHDESWSQWRLFGAPAR</sequence>
<dbReference type="AlphaFoldDB" id="A0A2W5TIJ8"/>
<dbReference type="SUPFAM" id="SSF48452">
    <property type="entry name" value="TPR-like"/>
    <property type="match status" value="1"/>
</dbReference>
<evidence type="ECO:0000313" key="2">
    <source>
        <dbReference type="EMBL" id="PZR15419.1"/>
    </source>
</evidence>
<dbReference type="InterPro" id="IPR024983">
    <property type="entry name" value="CHAT_dom"/>
</dbReference>
<proteinExistence type="predicted"/>
<evidence type="ECO:0000259" key="1">
    <source>
        <dbReference type="Pfam" id="PF12770"/>
    </source>
</evidence>
<comment type="caution">
    <text evidence="2">The sequence shown here is derived from an EMBL/GenBank/DDBJ whole genome shotgun (WGS) entry which is preliminary data.</text>
</comment>